<reference evidence="1" key="1">
    <citation type="submission" date="2021-02" db="EMBL/GenBank/DDBJ databases">
        <authorList>
            <person name="Nowell W R."/>
        </authorList>
    </citation>
    <scope>NUCLEOTIDE SEQUENCE</scope>
</reference>
<evidence type="ECO:0000313" key="1">
    <source>
        <dbReference type="EMBL" id="CAF5062121.1"/>
    </source>
</evidence>
<accession>A0A8S3EM06</accession>
<name>A0A8S3EM06_9BILA</name>
<organism evidence="1 2">
    <name type="scientific">Rotaria magnacalcarata</name>
    <dbReference type="NCBI Taxonomy" id="392030"/>
    <lineage>
        <taxon>Eukaryota</taxon>
        <taxon>Metazoa</taxon>
        <taxon>Spiralia</taxon>
        <taxon>Gnathifera</taxon>
        <taxon>Rotifera</taxon>
        <taxon>Eurotatoria</taxon>
        <taxon>Bdelloidea</taxon>
        <taxon>Philodinida</taxon>
        <taxon>Philodinidae</taxon>
        <taxon>Rotaria</taxon>
    </lineage>
</organism>
<gene>
    <name evidence="1" type="ORF">SMN809_LOCUS59824</name>
</gene>
<sequence length="59" mass="7118">MMKIYLHSVQGTLKESNYTHMEINRRVWPIQVQSLMLTHRKSTTSTEIHIEEEEEDEQM</sequence>
<proteinExistence type="predicted"/>
<comment type="caution">
    <text evidence="1">The sequence shown here is derived from an EMBL/GenBank/DDBJ whole genome shotgun (WGS) entry which is preliminary data.</text>
</comment>
<dbReference type="Proteomes" id="UP000676336">
    <property type="component" value="Unassembled WGS sequence"/>
</dbReference>
<feature type="non-terminal residue" evidence="1">
    <location>
        <position position="59"/>
    </location>
</feature>
<dbReference type="AlphaFoldDB" id="A0A8S3EM06"/>
<protein>
    <submittedName>
        <fullName evidence="1">Uncharacterized protein</fullName>
    </submittedName>
</protein>
<evidence type="ECO:0000313" key="2">
    <source>
        <dbReference type="Proteomes" id="UP000676336"/>
    </source>
</evidence>
<dbReference type="EMBL" id="CAJOBI010229943">
    <property type="protein sequence ID" value="CAF5062121.1"/>
    <property type="molecule type" value="Genomic_DNA"/>
</dbReference>